<evidence type="ECO:0000313" key="3">
    <source>
        <dbReference type="Proteomes" id="UP000648182"/>
    </source>
</evidence>
<keyword evidence="1" id="KW-0175">Coiled coil</keyword>
<sequence length="172" mass="20323">MSKQFSVAQLKDEIAIYDEFVEIPVTVQGKEYTVKMFPYFKPEKVRDLVKELQEFFQECQKVKFTVPKIEEEDLIGYFIIKHFTNMKFTKSKKVKTIYNEFKIALNSSLFKILMDSYPKESITSVYERIYSVLEASALLEDKIKETQKVIKDMSLENKELLEQLNNKGSKDR</sequence>
<feature type="coiled-coil region" evidence="1">
    <location>
        <begin position="136"/>
        <end position="170"/>
    </location>
</feature>
<gene>
    <name evidence="2" type="ORF">H9631_05575</name>
</gene>
<dbReference type="Proteomes" id="UP000648182">
    <property type="component" value="Unassembled WGS sequence"/>
</dbReference>
<dbReference type="RefSeq" id="WP_191810773.1">
    <property type="nucleotide sequence ID" value="NZ_JACSPV010000007.1"/>
</dbReference>
<protein>
    <submittedName>
        <fullName evidence="2">Uncharacterized protein</fullName>
    </submittedName>
</protein>
<organism evidence="2 3">
    <name type="scientific">Bacillus norwichensis</name>
    <dbReference type="NCBI Taxonomy" id="2762217"/>
    <lineage>
        <taxon>Bacteria</taxon>
        <taxon>Bacillati</taxon>
        <taxon>Bacillota</taxon>
        <taxon>Bacilli</taxon>
        <taxon>Bacillales</taxon>
        <taxon>Bacillaceae</taxon>
        <taxon>Bacillus</taxon>
    </lineage>
</organism>
<dbReference type="EMBL" id="JACSPV010000007">
    <property type="protein sequence ID" value="MBD8004546.1"/>
    <property type="molecule type" value="Genomic_DNA"/>
</dbReference>
<reference evidence="2 3" key="1">
    <citation type="submission" date="2020-08" db="EMBL/GenBank/DDBJ databases">
        <title>A Genomic Blueprint of the Chicken Gut Microbiome.</title>
        <authorList>
            <person name="Gilroy R."/>
            <person name="Ravi A."/>
            <person name="Getino M."/>
            <person name="Pursley I."/>
            <person name="Horton D.L."/>
            <person name="Alikhan N.-F."/>
            <person name="Baker D."/>
            <person name="Gharbi K."/>
            <person name="Hall N."/>
            <person name="Watson M."/>
            <person name="Adriaenssens E.M."/>
            <person name="Foster-Nyarko E."/>
            <person name="Jarju S."/>
            <person name="Secka A."/>
            <person name="Antonio M."/>
            <person name="Oren A."/>
            <person name="Chaudhuri R."/>
            <person name="La Ragione R.M."/>
            <person name="Hildebrand F."/>
            <person name="Pallen M.J."/>
        </authorList>
    </citation>
    <scope>NUCLEOTIDE SEQUENCE [LARGE SCALE GENOMIC DNA]</scope>
    <source>
        <strain evidence="2 3">Sa1BUA2</strain>
    </source>
</reference>
<proteinExistence type="predicted"/>
<keyword evidence="3" id="KW-1185">Reference proteome</keyword>
<comment type="caution">
    <text evidence="2">The sequence shown here is derived from an EMBL/GenBank/DDBJ whole genome shotgun (WGS) entry which is preliminary data.</text>
</comment>
<evidence type="ECO:0000313" key="2">
    <source>
        <dbReference type="EMBL" id="MBD8004546.1"/>
    </source>
</evidence>
<accession>A0ABR8VID9</accession>
<name>A0ABR8VID9_9BACI</name>
<evidence type="ECO:0000256" key="1">
    <source>
        <dbReference type="SAM" id="Coils"/>
    </source>
</evidence>